<dbReference type="Pfam" id="PF09005">
    <property type="entry name" value="FUBP_C"/>
    <property type="match status" value="2"/>
</dbReference>
<dbReference type="Ensembl" id="ENSMAMT00000040692.1">
    <property type="protein sequence ID" value="ENSMAMP00000067499.1"/>
    <property type="gene ID" value="ENSMAMG00000007489.2"/>
</dbReference>
<reference evidence="7" key="2">
    <citation type="submission" date="2025-09" db="UniProtKB">
        <authorList>
            <consortium name="Ensembl"/>
        </authorList>
    </citation>
    <scope>IDENTIFICATION</scope>
</reference>
<keyword evidence="8" id="KW-1185">Reference proteome</keyword>
<dbReference type="Pfam" id="PF00013">
    <property type="entry name" value="KH_1"/>
    <property type="match status" value="3"/>
</dbReference>
<proteinExistence type="predicted"/>
<dbReference type="InterPro" id="IPR048252">
    <property type="entry name" value="KH-I_FUBP1_dom4"/>
</dbReference>
<dbReference type="PROSITE" id="PS50084">
    <property type="entry name" value="KH_TYPE_1"/>
    <property type="match status" value="3"/>
</dbReference>
<feature type="compositionally biased region" description="Pro residues" evidence="5">
    <location>
        <begin position="416"/>
        <end position="463"/>
    </location>
</feature>
<feature type="domain" description="K Homology" evidence="6">
    <location>
        <begin position="333"/>
        <end position="406"/>
    </location>
</feature>
<dbReference type="CDD" id="cd22487">
    <property type="entry name" value="KH-I_FUBP1_rpt4"/>
    <property type="match status" value="1"/>
</dbReference>
<dbReference type="GO" id="GO:0003723">
    <property type="term" value="F:RNA binding"/>
    <property type="evidence" value="ECO:0007669"/>
    <property type="project" value="UniProtKB-UniRule"/>
</dbReference>
<dbReference type="InterPro" id="IPR048250">
    <property type="entry name" value="KH-I_FUBP1_dom2"/>
</dbReference>
<feature type="region of interest" description="Disordered" evidence="5">
    <location>
        <begin position="37"/>
        <end position="77"/>
    </location>
</feature>
<feature type="region of interest" description="Disordered" evidence="5">
    <location>
        <begin position="1"/>
        <end position="22"/>
    </location>
</feature>
<dbReference type="Proteomes" id="UP000261640">
    <property type="component" value="Unplaced"/>
</dbReference>
<keyword evidence="2" id="KW-0677">Repeat</keyword>
<evidence type="ECO:0000256" key="5">
    <source>
        <dbReference type="SAM" id="MobiDB-lite"/>
    </source>
</evidence>
<dbReference type="Gene3D" id="3.30.1370.10">
    <property type="entry name" value="K Homology domain, type 1"/>
    <property type="match status" value="4"/>
</dbReference>
<feature type="region of interest" description="Disordered" evidence="5">
    <location>
        <begin position="361"/>
        <end position="382"/>
    </location>
</feature>
<dbReference type="SMART" id="SM00322">
    <property type="entry name" value="KH"/>
    <property type="match status" value="3"/>
</dbReference>
<reference evidence="7" key="1">
    <citation type="submission" date="2025-08" db="UniProtKB">
        <authorList>
            <consortium name="Ensembl"/>
        </authorList>
    </citation>
    <scope>IDENTIFICATION</scope>
</reference>
<feature type="region of interest" description="Disordered" evidence="5">
    <location>
        <begin position="406"/>
        <end position="495"/>
    </location>
</feature>
<comment type="subcellular location">
    <subcellularLocation>
        <location evidence="1">Nucleus</location>
    </subcellularLocation>
</comment>
<evidence type="ECO:0000259" key="6">
    <source>
        <dbReference type="SMART" id="SM00322"/>
    </source>
</evidence>
<accession>A0A7N8YL72</accession>
<evidence type="ECO:0000256" key="2">
    <source>
        <dbReference type="ARBA" id="ARBA00022737"/>
    </source>
</evidence>
<feature type="compositionally biased region" description="Gly residues" evidence="5">
    <location>
        <begin position="309"/>
        <end position="323"/>
    </location>
</feature>
<evidence type="ECO:0000313" key="8">
    <source>
        <dbReference type="Proteomes" id="UP000261640"/>
    </source>
</evidence>
<feature type="domain" description="K Homology" evidence="6">
    <location>
        <begin position="160"/>
        <end position="232"/>
    </location>
</feature>
<sequence length="577" mass="61009">MADYSSVAPPSSNAGGGMNDAFKDALQRARQIAAKIGGDGVAAPTSNEFGYGGQKRPLEDADQPETKKVATNDGESASEEFKVPDGMVGFIIGRGGEQISRLQQESGCKIQIAPDSGGMPDRSVTLTGPPESIQSAKRLLTEIVEKGRPAPAFHHNDGPGMTVQEIMVPASKAGLVIGKGGETIKSLQERAGVKMVMIQDGPQNTGADKPLRISGEPFKVQQAKEMVMELIRDQGFREQRGEYGSRIGGDTIVLYHDVCFNDTSLTIIGSSLDDGSTPDRIAQIMGPPDQAQHAAEIISDLLRSVQAGGPPGHGGGRGRGRGQGNWNMGPPGGLQEFAFTVPTMKTGLIIGKGGETIKSISQQSGARIELQRNPPPNADPNIKMFTVRGSPQQIDYARQLVEEKIGGPVTPMGGPHGPPGPHGGPGPHGPPGPPGPPGAPMGPYNPGPYNQGPPGPHGPPAPYQPQGWGNGYPHWQQGQPDPSDPQAAGQSGQADYTKAWEEYYKKMGQQSQQPQDYTKAWEEYYKKQGWSTAAASQPGGQPDYSAAWAEYYRQQAAYYGTANPQTMGTAPQAPQGQ</sequence>
<dbReference type="InterPro" id="IPR004088">
    <property type="entry name" value="KH_dom_type_1"/>
</dbReference>
<dbReference type="SUPFAM" id="SSF54791">
    <property type="entry name" value="Eukaryotic type KH-domain (KH-domain type I)"/>
    <property type="match status" value="3"/>
</dbReference>
<evidence type="ECO:0000256" key="3">
    <source>
        <dbReference type="ARBA" id="ARBA00023242"/>
    </source>
</evidence>
<keyword evidence="3" id="KW-0539">Nucleus</keyword>
<dbReference type="CDD" id="cd22481">
    <property type="entry name" value="KH-I_FUBP1_rpt2"/>
    <property type="match status" value="1"/>
</dbReference>
<dbReference type="GO" id="GO:0005634">
    <property type="term" value="C:nucleus"/>
    <property type="evidence" value="ECO:0007669"/>
    <property type="project" value="UniProtKB-SubCell"/>
</dbReference>
<dbReference type="FunFam" id="3.30.1370.10:FF:000007">
    <property type="entry name" value="far upstream element-binding protein 1 isoform X1"/>
    <property type="match status" value="1"/>
</dbReference>
<feature type="region of interest" description="Disordered" evidence="5">
    <location>
        <begin position="305"/>
        <end position="326"/>
    </location>
</feature>
<feature type="compositionally biased region" description="Basic and acidic residues" evidence="5">
    <location>
        <begin position="56"/>
        <end position="70"/>
    </location>
</feature>
<dbReference type="InterPro" id="IPR015096">
    <property type="entry name" value="FUBP_C"/>
</dbReference>
<dbReference type="InterPro" id="IPR004087">
    <property type="entry name" value="KH_dom"/>
</dbReference>
<evidence type="ECO:0000256" key="1">
    <source>
        <dbReference type="ARBA" id="ARBA00004123"/>
    </source>
</evidence>
<dbReference type="PANTHER" id="PTHR10288">
    <property type="entry name" value="KH DOMAIN CONTAINING RNA BINDING PROTEIN"/>
    <property type="match status" value="1"/>
</dbReference>
<keyword evidence="4" id="KW-0694">RNA-binding</keyword>
<dbReference type="GO" id="GO:0006355">
    <property type="term" value="P:regulation of DNA-templated transcription"/>
    <property type="evidence" value="ECO:0007669"/>
    <property type="project" value="InterPro"/>
</dbReference>
<protein>
    <submittedName>
        <fullName evidence="7">Far upstream element (FUSE) binding protein 1</fullName>
    </submittedName>
</protein>
<organism evidence="7 8">
    <name type="scientific">Mastacembelus armatus</name>
    <name type="common">zig-zag eel</name>
    <dbReference type="NCBI Taxonomy" id="205130"/>
    <lineage>
        <taxon>Eukaryota</taxon>
        <taxon>Metazoa</taxon>
        <taxon>Chordata</taxon>
        <taxon>Craniata</taxon>
        <taxon>Vertebrata</taxon>
        <taxon>Euteleostomi</taxon>
        <taxon>Actinopterygii</taxon>
        <taxon>Neopterygii</taxon>
        <taxon>Teleostei</taxon>
        <taxon>Neoteleostei</taxon>
        <taxon>Acanthomorphata</taxon>
        <taxon>Anabantaria</taxon>
        <taxon>Synbranchiformes</taxon>
        <taxon>Mastacembelidae</taxon>
        <taxon>Mastacembelus</taxon>
    </lineage>
</organism>
<feature type="domain" description="K Homology" evidence="6">
    <location>
        <begin position="75"/>
        <end position="145"/>
    </location>
</feature>
<dbReference type="InterPro" id="IPR036612">
    <property type="entry name" value="KH_dom_type_1_sf"/>
</dbReference>
<name>A0A7N8YL72_9TELE</name>
<evidence type="ECO:0000256" key="4">
    <source>
        <dbReference type="PROSITE-ProRule" id="PRU00117"/>
    </source>
</evidence>
<dbReference type="AlphaFoldDB" id="A0A7N8YL72"/>
<evidence type="ECO:0000313" key="7">
    <source>
        <dbReference type="Ensembl" id="ENSMAMP00000067499.1"/>
    </source>
</evidence>
<dbReference type="GeneTree" id="ENSGT00940000160043"/>